<dbReference type="Proteomes" id="UP000256941">
    <property type="component" value="Unassembled WGS sequence"/>
</dbReference>
<gene>
    <name evidence="1" type="ORF">BDD41_1975</name>
</gene>
<accession>A0A3D9XSK2</accession>
<name>A0A3D9XSK2_PARVE</name>
<sequence length="143" mass="15819">MITHDLNHWPLIVTVLRGAPTADEQLAFLDQFSRWLDRGERFATLRIYADSDSLLRPQGNGQEAKEWFQSNAERIAGLVLGMARVLPAANLTEARPMPRLGVPAETFGALDTALSWLIDDILAPNGIQMTRQSLGDLHGLMSP</sequence>
<comment type="caution">
    <text evidence="1">The sequence shown here is derived from an EMBL/GenBank/DDBJ whole genome shotgun (WGS) entry which is preliminary data.</text>
</comment>
<protein>
    <submittedName>
        <fullName evidence="1">Uncharacterized protein</fullName>
    </submittedName>
</protein>
<dbReference type="RefSeq" id="WP_116221500.1">
    <property type="nucleotide sequence ID" value="NZ_CP038196.1"/>
</dbReference>
<dbReference type="EMBL" id="QTUJ01000001">
    <property type="protein sequence ID" value="REF73417.1"/>
    <property type="molecule type" value="Genomic_DNA"/>
</dbReference>
<reference evidence="1 2" key="1">
    <citation type="submission" date="2018-08" db="EMBL/GenBank/DDBJ databases">
        <title>Genomic Encyclopedia of Archaeal and Bacterial Type Strains, Phase II (KMG-II): from individual species to whole genera.</title>
        <authorList>
            <person name="Goeker M."/>
        </authorList>
    </citation>
    <scope>NUCLEOTIDE SEQUENCE [LARGE SCALE GENOMIC DNA]</scope>
    <source>
        <strain evidence="1 2">DSM 17099</strain>
    </source>
</reference>
<proteinExistence type="predicted"/>
<evidence type="ECO:0000313" key="2">
    <source>
        <dbReference type="Proteomes" id="UP000256941"/>
    </source>
</evidence>
<organism evidence="1 2">
    <name type="scientific">Paracoccus versutus</name>
    <name type="common">Thiobacillus versutus</name>
    <dbReference type="NCBI Taxonomy" id="34007"/>
    <lineage>
        <taxon>Bacteria</taxon>
        <taxon>Pseudomonadati</taxon>
        <taxon>Pseudomonadota</taxon>
        <taxon>Alphaproteobacteria</taxon>
        <taxon>Rhodobacterales</taxon>
        <taxon>Paracoccaceae</taxon>
        <taxon>Paracoccus</taxon>
    </lineage>
</organism>
<evidence type="ECO:0000313" key="1">
    <source>
        <dbReference type="EMBL" id="REF73417.1"/>
    </source>
</evidence>
<dbReference type="AlphaFoldDB" id="A0A3D9XSK2"/>